<dbReference type="PANTHER" id="PTHR43308">
    <property type="entry name" value="OUTER MEMBRANE PROTEIN ALPHA-RELATED"/>
    <property type="match status" value="1"/>
</dbReference>
<dbReference type="Pfam" id="PF00395">
    <property type="entry name" value="SLH"/>
    <property type="match status" value="1"/>
</dbReference>
<dbReference type="AlphaFoldDB" id="A0A1E5QLL8"/>
<evidence type="ECO:0000313" key="6">
    <source>
        <dbReference type="EMBL" id="OEJ75579.1"/>
    </source>
</evidence>
<dbReference type="GO" id="GO:0015288">
    <property type="term" value="F:porin activity"/>
    <property type="evidence" value="ECO:0007669"/>
    <property type="project" value="InterPro"/>
</dbReference>
<dbReference type="InterPro" id="IPR007049">
    <property type="entry name" value="Carb-sel_porin_OprB"/>
</dbReference>
<accession>A0A1E5QLL8</accession>
<comment type="similarity">
    <text evidence="1 2">Belongs to the OprB family.</text>
</comment>
<dbReference type="InterPro" id="IPR047684">
    <property type="entry name" value="Por_som-like"/>
</dbReference>
<feature type="coiled-coil region" evidence="3">
    <location>
        <begin position="140"/>
        <end position="167"/>
    </location>
</feature>
<evidence type="ECO:0000259" key="5">
    <source>
        <dbReference type="PROSITE" id="PS51272"/>
    </source>
</evidence>
<dbReference type="STRING" id="1781255.BH720_08685"/>
<dbReference type="NCBIfam" id="NF033921">
    <property type="entry name" value="por_somb"/>
    <property type="match status" value="1"/>
</dbReference>
<dbReference type="InterPro" id="IPR051465">
    <property type="entry name" value="Cell_Envelope_Struct_Comp"/>
</dbReference>
<evidence type="ECO:0000256" key="2">
    <source>
        <dbReference type="RuleBase" id="RU363072"/>
    </source>
</evidence>
<dbReference type="OrthoDB" id="580845at2"/>
<dbReference type="Pfam" id="PF04966">
    <property type="entry name" value="OprB"/>
    <property type="match status" value="1"/>
</dbReference>
<feature type="domain" description="SLH" evidence="5">
    <location>
        <begin position="59"/>
        <end position="123"/>
    </location>
</feature>
<protein>
    <recommendedName>
        <fullName evidence="5">SLH domain-containing protein</fullName>
    </recommendedName>
</protein>
<evidence type="ECO:0000256" key="1">
    <source>
        <dbReference type="ARBA" id="ARBA00008769"/>
    </source>
</evidence>
<organism evidence="6">
    <name type="scientific">Desertifilum tharense IPPAS B-1220</name>
    <dbReference type="NCBI Taxonomy" id="1781255"/>
    <lineage>
        <taxon>Bacteria</taxon>
        <taxon>Bacillati</taxon>
        <taxon>Cyanobacteriota</taxon>
        <taxon>Cyanophyceae</taxon>
        <taxon>Desertifilales</taxon>
        <taxon>Desertifilaceae</taxon>
        <taxon>Desertifilum</taxon>
    </lineage>
</organism>
<dbReference type="GO" id="GO:0008643">
    <property type="term" value="P:carbohydrate transport"/>
    <property type="evidence" value="ECO:0007669"/>
    <property type="project" value="InterPro"/>
</dbReference>
<dbReference type="PROSITE" id="PS51272">
    <property type="entry name" value="SLH"/>
    <property type="match status" value="1"/>
</dbReference>
<gene>
    <name evidence="6" type="ORF">BH720_08685</name>
</gene>
<comment type="caution">
    <text evidence="6">The sequence shown here is derived from an EMBL/GenBank/DDBJ whole genome shotgun (WGS) entry which is preliminary data.</text>
</comment>
<sequence length="534" mass="57959">MGLTAAVAETPLPLSTEDQAAPSETPIPLADSRLNSLDQILHYSNERLPNNPSIGQVTSISQLRDVQPTDWAFQALQSLVERYGCIAGYPDGTYRGNRAMTRFEFAAGVNACLDRINELIAAATANALTREDLLVIQRLQEEFAAELATLRGRVDALEARTAQLEANQFSTTTKLFGEVDFGIVDSFGRSQDTNTTLGGRAILSLDTSFTGRDLLRTKFEAGNFVNFTRDITGTDMTAHDFGTNASTFFISSLFYRFPIGSRSTAYIIPVGLAAHDMTTTLSPVTAAQSAFAQRNPIYRQSDGGGAGVDFRFSDAVSLTLAYHGPPSSISNPLPGQGLFNGYHAAFGQLTFLPSDRFGLALTYIRYYSPGPNEPGQINLTGSTGSQFAQAPFGDETATSAHSVGIQSSFRLTRGMVLGGWAGYSRARAETSPGFGVSRGDTADVWNWAVGLAFPDLGRAGNELGFMFGMPPRAAGNDVRNRVDRDVSYHIEAFYRLHITDNIWIAPAAYVILNPEHNNNNDPIYMGLVRTHFNF</sequence>
<proteinExistence type="inferred from homology"/>
<dbReference type="GO" id="GO:0016020">
    <property type="term" value="C:membrane"/>
    <property type="evidence" value="ECO:0007669"/>
    <property type="project" value="InterPro"/>
</dbReference>
<evidence type="ECO:0000256" key="4">
    <source>
        <dbReference type="SAM" id="MobiDB-lite"/>
    </source>
</evidence>
<evidence type="ECO:0000256" key="3">
    <source>
        <dbReference type="SAM" id="Coils"/>
    </source>
</evidence>
<name>A0A1E5QLL8_9CYAN</name>
<dbReference type="InterPro" id="IPR038673">
    <property type="entry name" value="OprB_sf"/>
</dbReference>
<dbReference type="EMBL" id="MJGC01000048">
    <property type="protein sequence ID" value="OEJ75579.1"/>
    <property type="molecule type" value="Genomic_DNA"/>
</dbReference>
<feature type="region of interest" description="Disordered" evidence="4">
    <location>
        <begin position="1"/>
        <end position="24"/>
    </location>
</feature>
<dbReference type="PANTHER" id="PTHR43308:SF1">
    <property type="entry name" value="OUTER MEMBRANE PROTEIN ALPHA"/>
    <property type="match status" value="1"/>
</dbReference>
<reference evidence="6" key="1">
    <citation type="submission" date="2016-09" db="EMBL/GenBank/DDBJ databases">
        <title>Draft genome of thermotolerant cyanobacterium Desertifilum sp. strain IPPAS B-1220.</title>
        <authorList>
            <person name="Sinetova M.A."/>
            <person name="Bolakhan K."/>
            <person name="Zayadan B.K."/>
            <person name="Mironov K.S."/>
            <person name="Ustinova V."/>
            <person name="Kupriyanova E.V."/>
            <person name="Sidorov R.A."/>
            <person name="Skrypnik A.N."/>
            <person name="Gogoleva N.E."/>
            <person name="Gogolev Y.V."/>
            <person name="Los D.A."/>
        </authorList>
    </citation>
    <scope>NUCLEOTIDE SEQUENCE [LARGE SCALE GENOMIC DNA]</scope>
    <source>
        <strain evidence="6">IPPAS B-1220</strain>
    </source>
</reference>
<dbReference type="InterPro" id="IPR001119">
    <property type="entry name" value="SLH_dom"/>
</dbReference>
<dbReference type="Gene3D" id="2.40.160.180">
    <property type="entry name" value="Carbohydrate-selective porin OprB"/>
    <property type="match status" value="1"/>
</dbReference>
<keyword evidence="3" id="KW-0175">Coiled coil</keyword>